<evidence type="ECO:0000313" key="1">
    <source>
        <dbReference type="EMBL" id="CRI35124.1"/>
    </source>
</evidence>
<accession>A0A0K2YBP1</accession>
<dbReference type="Proteomes" id="UP000046090">
    <property type="component" value="Unassembled WGS sequence"/>
</dbReference>
<proteinExistence type="predicted"/>
<sequence length="66" mass="7203">MALACVRCFLYLISTKDTTPGVKTGHATDTALQGRCRRLKEPLSKEQATHLSALKAPMESNMIIAL</sequence>
<evidence type="ECO:0000313" key="2">
    <source>
        <dbReference type="Proteomes" id="UP000046090"/>
    </source>
</evidence>
<keyword evidence="2" id="KW-1185">Reference proteome</keyword>
<reference evidence="2" key="1">
    <citation type="submission" date="2014-12" db="EMBL/GenBank/DDBJ databases">
        <authorList>
            <person name="Smet A."/>
        </authorList>
    </citation>
    <scope>NUCLEOTIDE SEQUENCE [LARGE SCALE GENOMIC DNA]</scope>
</reference>
<name>A0A0K2YBP1_HELHE</name>
<dbReference type="AlphaFoldDB" id="A0A0K2YBP1"/>
<dbReference type="EMBL" id="CDMK01000003">
    <property type="protein sequence ID" value="CRI35124.1"/>
    <property type="molecule type" value="Genomic_DNA"/>
</dbReference>
<protein>
    <submittedName>
        <fullName evidence="1">Uncharacterized protein</fullName>
    </submittedName>
</protein>
<organism evidence="1 2">
    <name type="scientific">Helicobacter heilmannii</name>
    <dbReference type="NCBI Taxonomy" id="35817"/>
    <lineage>
        <taxon>Bacteria</taxon>
        <taxon>Pseudomonadati</taxon>
        <taxon>Campylobacterota</taxon>
        <taxon>Epsilonproteobacteria</taxon>
        <taxon>Campylobacterales</taxon>
        <taxon>Helicobacteraceae</taxon>
        <taxon>Helicobacter</taxon>
    </lineage>
</organism>
<gene>
    <name evidence="1" type="ORF">HHE01_01220</name>
</gene>